<dbReference type="Gene3D" id="3.90.180.10">
    <property type="entry name" value="Medium-chain alcohol dehydrogenases, catalytic domain"/>
    <property type="match status" value="2"/>
</dbReference>
<dbReference type="InterPro" id="IPR013154">
    <property type="entry name" value="ADH-like_N"/>
</dbReference>
<accession>A0ABT8E4V5</accession>
<dbReference type="SUPFAM" id="SSF50129">
    <property type="entry name" value="GroES-like"/>
    <property type="match status" value="1"/>
</dbReference>
<comment type="cofactor">
    <cofactor evidence="1">
        <name>Zn(2+)</name>
        <dbReference type="ChEBI" id="CHEBI:29105"/>
    </cofactor>
</comment>
<dbReference type="InterPro" id="IPR036291">
    <property type="entry name" value="NAD(P)-bd_dom_sf"/>
</dbReference>
<dbReference type="SUPFAM" id="SSF51735">
    <property type="entry name" value="NAD(P)-binding Rossmann-fold domains"/>
    <property type="match status" value="1"/>
</dbReference>
<reference evidence="7" key="1">
    <citation type="submission" date="2023-06" db="EMBL/GenBank/DDBJ databases">
        <title>Draft Genome Sequences of Representative Paenibacillus Polymyxa, Bacillus cereus, Fictibacillus sp., and Brevibacillus agri Strains Isolated from Amazonian Dark Earth.</title>
        <authorList>
            <person name="Pellegrinetti T.A."/>
            <person name="Cunha I.C.M."/>
            <person name="Chaves M.G."/>
            <person name="Freitas A.S."/>
            <person name="Silva A.V.R."/>
            <person name="Tsai S.M."/>
            <person name="Mendes L.W."/>
        </authorList>
    </citation>
    <scope>NUCLEOTIDE SEQUENCE</scope>
    <source>
        <strain evidence="7">CENA-BCM004</strain>
    </source>
</reference>
<dbReference type="EMBL" id="JAUHLN010000002">
    <property type="protein sequence ID" value="MDN4072947.1"/>
    <property type="molecule type" value="Genomic_DNA"/>
</dbReference>
<comment type="caution">
    <text evidence="7">The sequence shown here is derived from an EMBL/GenBank/DDBJ whole genome shotgun (WGS) entry which is preliminary data.</text>
</comment>
<evidence type="ECO:0000256" key="5">
    <source>
        <dbReference type="ARBA" id="ARBA00023002"/>
    </source>
</evidence>
<dbReference type="Pfam" id="PF08240">
    <property type="entry name" value="ADH_N"/>
    <property type="match status" value="1"/>
</dbReference>
<keyword evidence="3" id="KW-0479">Metal-binding</keyword>
<dbReference type="Pfam" id="PF00107">
    <property type="entry name" value="ADH_zinc_N"/>
    <property type="match status" value="1"/>
</dbReference>
<dbReference type="Proteomes" id="UP001168694">
    <property type="component" value="Unassembled WGS sequence"/>
</dbReference>
<dbReference type="SMART" id="SM00829">
    <property type="entry name" value="PKS_ER"/>
    <property type="match status" value="1"/>
</dbReference>
<dbReference type="PANTHER" id="PTHR43350">
    <property type="entry name" value="NAD-DEPENDENT ALCOHOL DEHYDROGENASE"/>
    <property type="match status" value="1"/>
</dbReference>
<sequence>MKNYVLVSEEKGKIVLNEFEISDPGHDEIQVKVHASLISPGTERAFVLNMDNTSGEYPMYPGYSSSGVVIKVGKDVTDFKVGDRIACHGIGHRSIGNIRQKRAVKIPDGVSFELAAFTSLGVIALQGVRKARLELGESAMIFGLGIIGQLSLQLARLNGALPVIGVDRVQNRLELAKQCGSDFSLDSSDEHWRETLNDVAEGKGPHVVIESTGVPEVISTCFETARDFGRVVILSSTRGNSTINFYRDVHKKAITILGAHISGNPVSDSRPGYWTWREDGTAFLNLIKHERLTLEPMITDRVHWKQVENVYRDMLSWNYNMIGTLINWD</sequence>
<dbReference type="InterPro" id="IPR011032">
    <property type="entry name" value="GroES-like_sf"/>
</dbReference>
<evidence type="ECO:0000256" key="3">
    <source>
        <dbReference type="ARBA" id="ARBA00022723"/>
    </source>
</evidence>
<keyword evidence="8" id="KW-1185">Reference proteome</keyword>
<evidence type="ECO:0000256" key="2">
    <source>
        <dbReference type="ARBA" id="ARBA00008072"/>
    </source>
</evidence>
<dbReference type="CDD" id="cd08255">
    <property type="entry name" value="2-desacetyl-2-hydroxyethyl_bacteriochlorophyllide_like"/>
    <property type="match status" value="1"/>
</dbReference>
<organism evidence="7 8">
    <name type="scientific">Fictibacillus terranigra</name>
    <dbReference type="NCBI Taxonomy" id="3058424"/>
    <lineage>
        <taxon>Bacteria</taxon>
        <taxon>Bacillati</taxon>
        <taxon>Bacillota</taxon>
        <taxon>Bacilli</taxon>
        <taxon>Bacillales</taxon>
        <taxon>Fictibacillaceae</taxon>
        <taxon>Fictibacillus</taxon>
    </lineage>
</organism>
<dbReference type="InterPro" id="IPR013149">
    <property type="entry name" value="ADH-like_C"/>
</dbReference>
<evidence type="ECO:0000313" key="7">
    <source>
        <dbReference type="EMBL" id="MDN4072947.1"/>
    </source>
</evidence>
<evidence type="ECO:0000259" key="6">
    <source>
        <dbReference type="SMART" id="SM00829"/>
    </source>
</evidence>
<dbReference type="InterPro" id="IPR020843">
    <property type="entry name" value="ER"/>
</dbReference>
<feature type="domain" description="Enoyl reductase (ER)" evidence="6">
    <location>
        <begin position="12"/>
        <end position="233"/>
    </location>
</feature>
<dbReference type="Gene3D" id="3.40.50.720">
    <property type="entry name" value="NAD(P)-binding Rossmann-like Domain"/>
    <property type="match status" value="1"/>
</dbReference>
<evidence type="ECO:0000256" key="1">
    <source>
        <dbReference type="ARBA" id="ARBA00001947"/>
    </source>
</evidence>
<protein>
    <submittedName>
        <fullName evidence="7">Zinc-binding alcohol dehydrogenase</fullName>
    </submittedName>
</protein>
<proteinExistence type="inferred from homology"/>
<keyword evidence="4" id="KW-0862">Zinc</keyword>
<dbReference type="PANTHER" id="PTHR43350:SF19">
    <property type="entry name" value="D-GULOSIDE 3-DEHYDROGENASE"/>
    <property type="match status" value="1"/>
</dbReference>
<keyword evidence="5" id="KW-0560">Oxidoreductase</keyword>
<gene>
    <name evidence="7" type="ORF">QYF49_07910</name>
</gene>
<dbReference type="RefSeq" id="WP_290399100.1">
    <property type="nucleotide sequence ID" value="NZ_JAUHLN010000002.1"/>
</dbReference>
<evidence type="ECO:0000256" key="4">
    <source>
        <dbReference type="ARBA" id="ARBA00022833"/>
    </source>
</evidence>
<evidence type="ECO:0000313" key="8">
    <source>
        <dbReference type="Proteomes" id="UP001168694"/>
    </source>
</evidence>
<name>A0ABT8E4V5_9BACL</name>
<comment type="similarity">
    <text evidence="2">Belongs to the zinc-containing alcohol dehydrogenase family.</text>
</comment>